<evidence type="ECO:0000256" key="2">
    <source>
        <dbReference type="ARBA" id="ARBA00012543"/>
    </source>
</evidence>
<dbReference type="Proteomes" id="UP000037069">
    <property type="component" value="Unassembled WGS sequence"/>
</dbReference>
<keyword evidence="4" id="KW-0328">Glycosyltransferase</keyword>
<dbReference type="EC" id="2.4.1.16" evidence="2"/>
<evidence type="ECO:0000256" key="9">
    <source>
        <dbReference type="ARBA" id="ARBA00023136"/>
    </source>
</evidence>
<feature type="transmembrane region" description="Helical" evidence="14">
    <location>
        <begin position="935"/>
        <end position="954"/>
    </location>
</feature>
<dbReference type="InterPro" id="IPR055120">
    <property type="entry name" value="Chs-1/2_IV_N"/>
</dbReference>
<feature type="transmembrane region" description="Helical" evidence="14">
    <location>
        <begin position="235"/>
        <end position="255"/>
    </location>
</feature>
<feature type="compositionally biased region" description="Acidic residues" evidence="13">
    <location>
        <begin position="1"/>
        <end position="10"/>
    </location>
</feature>
<feature type="transmembrane region" description="Helical" evidence="14">
    <location>
        <begin position="208"/>
        <end position="229"/>
    </location>
</feature>
<dbReference type="InterPro" id="IPR029044">
    <property type="entry name" value="Nucleotide-diphossugar_trans"/>
</dbReference>
<feature type="transmembrane region" description="Helical" evidence="14">
    <location>
        <begin position="442"/>
        <end position="461"/>
    </location>
</feature>
<gene>
    <name evidence="16" type="ORF">FF38_00698</name>
</gene>
<keyword evidence="17" id="KW-1185">Reference proteome</keyword>
<feature type="transmembrane region" description="Helical" evidence="14">
    <location>
        <begin position="111"/>
        <end position="130"/>
    </location>
</feature>
<feature type="transmembrane region" description="Helical" evidence="14">
    <location>
        <begin position="276"/>
        <end position="296"/>
    </location>
</feature>
<comment type="similarity">
    <text evidence="11">Belongs to the chitin synthase family. Class IV subfamily.</text>
</comment>
<reference evidence="16 17" key="1">
    <citation type="journal article" date="2015" name="Nat. Commun.">
        <title>Lucilia cuprina genome unlocks parasitic fly biology to underpin future interventions.</title>
        <authorList>
            <person name="Anstead C.A."/>
            <person name="Korhonen P.K."/>
            <person name="Young N.D."/>
            <person name="Hall R.S."/>
            <person name="Jex A.R."/>
            <person name="Murali S.C."/>
            <person name="Hughes D.S."/>
            <person name="Lee S.F."/>
            <person name="Perry T."/>
            <person name="Stroehlein A.J."/>
            <person name="Ansell B.R."/>
            <person name="Breugelmans B."/>
            <person name="Hofmann A."/>
            <person name="Qu J."/>
            <person name="Dugan S."/>
            <person name="Lee S.L."/>
            <person name="Chao H."/>
            <person name="Dinh H."/>
            <person name="Han Y."/>
            <person name="Doddapaneni H.V."/>
            <person name="Worley K.C."/>
            <person name="Muzny D.M."/>
            <person name="Ioannidis P."/>
            <person name="Waterhouse R.M."/>
            <person name="Zdobnov E.M."/>
            <person name="James P.J."/>
            <person name="Bagnall N.H."/>
            <person name="Kotze A.C."/>
            <person name="Gibbs R.A."/>
            <person name="Richards S."/>
            <person name="Batterham P."/>
            <person name="Gasser R.B."/>
        </authorList>
    </citation>
    <scope>NUCLEOTIDE SEQUENCE [LARGE SCALE GENOMIC DNA]</scope>
    <source>
        <strain evidence="16 17">LS</strain>
        <tissue evidence="16">Full body</tissue>
    </source>
</reference>
<dbReference type="OMA" id="TINIWTA"/>
<feature type="transmembrane region" description="Helical" evidence="14">
    <location>
        <begin position="58"/>
        <end position="79"/>
    </location>
</feature>
<keyword evidence="5" id="KW-0808">Transferase</keyword>
<feature type="transmembrane region" description="Helical" evidence="14">
    <location>
        <begin position="904"/>
        <end position="923"/>
    </location>
</feature>
<name>A0A0L0C9Y4_LUCCU</name>
<organism evidence="16 17">
    <name type="scientific">Lucilia cuprina</name>
    <name type="common">Green bottle fly</name>
    <name type="synonym">Australian sheep blowfly</name>
    <dbReference type="NCBI Taxonomy" id="7375"/>
    <lineage>
        <taxon>Eukaryota</taxon>
        <taxon>Metazoa</taxon>
        <taxon>Ecdysozoa</taxon>
        <taxon>Arthropoda</taxon>
        <taxon>Hexapoda</taxon>
        <taxon>Insecta</taxon>
        <taxon>Pterygota</taxon>
        <taxon>Neoptera</taxon>
        <taxon>Endopterygota</taxon>
        <taxon>Diptera</taxon>
        <taxon>Brachycera</taxon>
        <taxon>Muscomorpha</taxon>
        <taxon>Oestroidea</taxon>
        <taxon>Calliphoridae</taxon>
        <taxon>Luciliinae</taxon>
        <taxon>Lucilia</taxon>
    </lineage>
</organism>
<dbReference type="OrthoDB" id="370884at2759"/>
<keyword evidence="3" id="KW-1003">Cell membrane</keyword>
<feature type="transmembrane region" description="Helical" evidence="14">
    <location>
        <begin position="1044"/>
        <end position="1063"/>
    </location>
</feature>
<evidence type="ECO:0000256" key="4">
    <source>
        <dbReference type="ARBA" id="ARBA00022676"/>
    </source>
</evidence>
<evidence type="ECO:0000256" key="13">
    <source>
        <dbReference type="SAM" id="MobiDB-lite"/>
    </source>
</evidence>
<dbReference type="EMBL" id="JRES01000704">
    <property type="protein sequence ID" value="KNC29062.1"/>
    <property type="molecule type" value="Genomic_DNA"/>
</dbReference>
<dbReference type="GO" id="GO:0006031">
    <property type="term" value="P:chitin biosynthetic process"/>
    <property type="evidence" value="ECO:0007669"/>
    <property type="project" value="TreeGrafter"/>
</dbReference>
<evidence type="ECO:0000256" key="8">
    <source>
        <dbReference type="ARBA" id="ARBA00023054"/>
    </source>
</evidence>
<feature type="region of interest" description="Disordered" evidence="13">
    <location>
        <begin position="1170"/>
        <end position="1194"/>
    </location>
</feature>
<feature type="transmembrane region" description="Helical" evidence="14">
    <location>
        <begin position="177"/>
        <end position="196"/>
    </location>
</feature>
<accession>A0A0L0C9Y4</accession>
<dbReference type="STRING" id="7375.A0A0L0C9Y4"/>
<dbReference type="SUPFAM" id="SSF53448">
    <property type="entry name" value="Nucleotide-diphospho-sugar transferases"/>
    <property type="match status" value="1"/>
</dbReference>
<dbReference type="FunFam" id="3.90.550.10:FF:000139">
    <property type="entry name" value="Chitin synthase 8"/>
    <property type="match status" value="1"/>
</dbReference>
<feature type="transmembrane region" description="Helical" evidence="14">
    <location>
        <begin position="1103"/>
        <end position="1124"/>
    </location>
</feature>
<dbReference type="PANTHER" id="PTHR22914">
    <property type="entry name" value="CHITIN SYNTHASE"/>
    <property type="match status" value="1"/>
</dbReference>
<keyword evidence="6 14" id="KW-0812">Transmembrane</keyword>
<feature type="transmembrane region" description="Helical" evidence="14">
    <location>
        <begin position="844"/>
        <end position="866"/>
    </location>
</feature>
<evidence type="ECO:0000256" key="6">
    <source>
        <dbReference type="ARBA" id="ARBA00022692"/>
    </source>
</evidence>
<evidence type="ECO:0000256" key="12">
    <source>
        <dbReference type="ARBA" id="ARBA00048014"/>
    </source>
</evidence>
<feature type="transmembrane region" description="Helical" evidence="14">
    <location>
        <begin position="150"/>
        <end position="171"/>
    </location>
</feature>
<keyword evidence="9 14" id="KW-0472">Membrane</keyword>
<evidence type="ECO:0000256" key="11">
    <source>
        <dbReference type="ARBA" id="ARBA00046329"/>
    </source>
</evidence>
<comment type="catalytic activity">
    <reaction evidence="12">
        <text>[(1-&gt;4)-N-acetyl-beta-D-glucosaminyl](n) + UDP-N-acetyl-alpha-D-glucosamine = [(1-&gt;4)-N-acetyl-beta-D-glucosaminyl](n+1) + UDP + H(+)</text>
        <dbReference type="Rhea" id="RHEA:16637"/>
        <dbReference type="Rhea" id="RHEA-COMP:9593"/>
        <dbReference type="Rhea" id="RHEA-COMP:9595"/>
        <dbReference type="ChEBI" id="CHEBI:15378"/>
        <dbReference type="ChEBI" id="CHEBI:17029"/>
        <dbReference type="ChEBI" id="CHEBI:57705"/>
        <dbReference type="ChEBI" id="CHEBI:58223"/>
        <dbReference type="EC" id="2.4.1.16"/>
    </reaction>
</comment>
<evidence type="ECO:0000256" key="7">
    <source>
        <dbReference type="ARBA" id="ARBA00022989"/>
    </source>
</evidence>
<evidence type="ECO:0000259" key="15">
    <source>
        <dbReference type="Pfam" id="PF23000"/>
    </source>
</evidence>
<dbReference type="Pfam" id="PF03142">
    <property type="entry name" value="Chitin_synth_2"/>
    <property type="match status" value="1"/>
</dbReference>
<comment type="caution">
    <text evidence="16">The sequence shown here is derived from an EMBL/GenBank/DDBJ whole genome shotgun (WGS) entry which is preliminary data.</text>
</comment>
<dbReference type="Pfam" id="PF23000">
    <property type="entry name" value="ChitinSynthase_IV_N"/>
    <property type="match status" value="1"/>
</dbReference>
<feature type="transmembrane region" description="Helical" evidence="14">
    <location>
        <begin position="812"/>
        <end position="838"/>
    </location>
</feature>
<keyword evidence="10" id="KW-0325">Glycoprotein</keyword>
<feature type="region of interest" description="Disordered" evidence="13">
    <location>
        <begin position="1269"/>
        <end position="1289"/>
    </location>
</feature>
<evidence type="ECO:0000256" key="14">
    <source>
        <dbReference type="SAM" id="Phobius"/>
    </source>
</evidence>
<feature type="domain" description="Chitin synthase chs-1/2 N-terminal putative transporter" evidence="15">
    <location>
        <begin position="49"/>
        <end position="416"/>
    </location>
</feature>
<dbReference type="CDD" id="cd04190">
    <property type="entry name" value="Chitin_synth_C"/>
    <property type="match status" value="1"/>
</dbReference>
<evidence type="ECO:0000313" key="16">
    <source>
        <dbReference type="EMBL" id="KNC29062.1"/>
    </source>
</evidence>
<comment type="subcellular location">
    <subcellularLocation>
        <location evidence="1">Cell membrane</location>
        <topology evidence="1">Multi-pass membrane protein</topology>
    </subcellularLocation>
</comment>
<feature type="transmembrane region" description="Helical" evidence="14">
    <location>
        <begin position="348"/>
        <end position="366"/>
    </location>
</feature>
<evidence type="ECO:0000256" key="10">
    <source>
        <dbReference type="ARBA" id="ARBA00023180"/>
    </source>
</evidence>
<feature type="transmembrane region" description="Helical" evidence="14">
    <location>
        <begin position="873"/>
        <end position="898"/>
    </location>
</feature>
<feature type="transmembrane region" description="Helical" evidence="14">
    <location>
        <begin position="378"/>
        <end position="401"/>
    </location>
</feature>
<dbReference type="GO" id="GO:0005886">
    <property type="term" value="C:plasma membrane"/>
    <property type="evidence" value="ECO:0007669"/>
    <property type="project" value="UniProtKB-SubCell"/>
</dbReference>
<evidence type="ECO:0000256" key="5">
    <source>
        <dbReference type="ARBA" id="ARBA00022679"/>
    </source>
</evidence>
<feature type="region of interest" description="Disordered" evidence="13">
    <location>
        <begin position="1"/>
        <end position="38"/>
    </location>
</feature>
<sequence length="1289" mass="149149">MNWEGDGDDDNFNRNRKNKEKPPLWDSFQDPPSKRATGSAANWTKLGFFLKVFKMFTYLYVFVIILTSAVISKMSYIFMVAHIKSNTTVKYCNIVDLKGNYYVDLPVKEQFVWIWSLILAFSAPEVFTFFRSLRICIFKDVKSPTWPEVLLVVSFELLHVIGLGILTFFVFPHLDSTKALLLCNSVCFVPAVLNILMGTHKHWKSIAVYSISILALIAQATAFVLWPAISDSLEVQILAIPLILISFRWWENYINSYSSIANLIKMVRRTKSRYHTYLYLSPIKIVVFALIAFSFHGQPIEEYFSMFTEAWNPHEIVVKRASDSSTAPSNSLTTKTTENFIIQSSINAPLYILLIQVASSYLCYIFGKFACKIKIQEFSYALPLSLATPLAVAATVALTWVRETDVCSLDKYIPNYLSFKASTSLGFGHDTWSFFNVVAKDYLWIWLLWWLSQLWITNHIWRPKNDKNLPTEKLFICPWYCGFLVEQCITLNRRIVDWNEEYLSIKGNADANIFFDDAFILDEKYVENPKNPPLNEYVKILITSIEKAAFEVYGVNIKIKPPVKIETPYGGRLVWTLPGRSKMIAHLKNKDKIRHKKRWSQVMYMYYLLGFRIMELESVSAKRKAVIAENTFLLALDGDIDFQPQAVQLLIDRMKAIDELGAACGRIHPVGRGPMVWYQIFEYAIGHWLQKATEHVIGCVLCSPGCFSLFRGSALMENSVMKKYTTVSQEPMHYVQYDQGEDRWLCTLILKQGLRVEYSAASDAYTHSPEMFNEFYNQRRRWVPSTIANIFDLLSDADMVVKNNSSISMPYIVYQAMLMVGTILGPGTIFLMMVGALVTVFSTGIWTAFLWNFIPLLAFILSCIYLKQNFQLLLAFVISSLYCLVMMAVLIGIIIQMIDDGPFAPASLFFLLVFLQIFIAGIVHPQEVGALICGFIYYITIPSMYMLLLIYSVFNMNDVSWGTREVAPKKDDDGATEDDDDNKEKHYIPGWINDPLLVDSELGEISLREKRFWKDLIKLYLKPMFHTKEKKTEIADSLRELRNMFAFAFVMINSIFVLIVFLLQLKKDYLHLEWPIDPVDFITYDDINSQIYIYRRYKELDPIGLCFVLFFGLILIIQFIAMFFHRFATISQLLATTKLDWFRASSTITEEDAAQEIRGNAVHIARQLQRPKRLDDDDEDDTVNDASQNELNDEVEQHMVRRQTIFKLHENRNKSHYDYSDLPRNFERRFLGDDDINMKHISMSRKSLMMLNETRFVAKRRLTKQTSRNTDFNRNPMQGHNNLAFENTV</sequence>
<evidence type="ECO:0000256" key="3">
    <source>
        <dbReference type="ARBA" id="ARBA00022475"/>
    </source>
</evidence>
<protein>
    <recommendedName>
        <fullName evidence="2">chitin synthase</fullName>
        <ecNumber evidence="2">2.4.1.16</ecNumber>
    </recommendedName>
</protein>
<dbReference type="PANTHER" id="PTHR22914:SF14">
    <property type="entry name" value="CHITIN SYNTHASE"/>
    <property type="match status" value="1"/>
</dbReference>
<evidence type="ECO:0000256" key="1">
    <source>
        <dbReference type="ARBA" id="ARBA00004651"/>
    </source>
</evidence>
<keyword evidence="8" id="KW-0175">Coiled coil</keyword>
<evidence type="ECO:0000313" key="17">
    <source>
        <dbReference type="Proteomes" id="UP000037069"/>
    </source>
</evidence>
<dbReference type="GO" id="GO:0004100">
    <property type="term" value="F:chitin synthase activity"/>
    <property type="evidence" value="ECO:0007669"/>
    <property type="project" value="UniProtKB-EC"/>
</dbReference>
<dbReference type="InterPro" id="IPR004835">
    <property type="entry name" value="Chitin_synth"/>
</dbReference>
<proteinExistence type="inferred from homology"/>
<keyword evidence="7 14" id="KW-1133">Transmembrane helix</keyword>